<accession>A0A9E8MUG7</accession>
<organism evidence="1 2">
    <name type="scientific">Lacinutrix neustonica</name>
    <dbReference type="NCBI Taxonomy" id="2980107"/>
    <lineage>
        <taxon>Bacteria</taxon>
        <taxon>Pseudomonadati</taxon>
        <taxon>Bacteroidota</taxon>
        <taxon>Flavobacteriia</taxon>
        <taxon>Flavobacteriales</taxon>
        <taxon>Flavobacteriaceae</taxon>
        <taxon>Lacinutrix</taxon>
    </lineage>
</organism>
<sequence>MFTSLDEIQITTDREKIIKTNILDLSKDLFQNKSSEKEKPILFLEFNDQISFQDYVTFKSILSHLSNTDFRISPIEFISS</sequence>
<dbReference type="AlphaFoldDB" id="A0A9E8MUG7"/>
<dbReference type="RefSeq" id="WP_267676375.1">
    <property type="nucleotide sequence ID" value="NZ_CP113088.1"/>
</dbReference>
<evidence type="ECO:0000313" key="2">
    <source>
        <dbReference type="Proteomes" id="UP001164705"/>
    </source>
</evidence>
<keyword evidence="2" id="KW-1185">Reference proteome</keyword>
<proteinExistence type="predicted"/>
<dbReference type="Proteomes" id="UP001164705">
    <property type="component" value="Chromosome"/>
</dbReference>
<reference evidence="1" key="1">
    <citation type="submission" date="2022-11" db="EMBL/GenBank/DDBJ databases">
        <title>Lacinutrix neustonica HL-RS19T sp. nov., isolated from the surface microlayer sample of brackish Lake Shihwa.</title>
        <authorList>
            <person name="Choi J.Y."/>
            <person name="Hwang C.Y."/>
        </authorList>
    </citation>
    <scope>NUCLEOTIDE SEQUENCE</scope>
    <source>
        <strain evidence="1">HL-RS19</strain>
    </source>
</reference>
<evidence type="ECO:0000313" key="1">
    <source>
        <dbReference type="EMBL" id="WAC01777.1"/>
    </source>
</evidence>
<name>A0A9E8MUG7_9FLAO</name>
<gene>
    <name evidence="1" type="ORF">N7U66_18100</name>
</gene>
<protein>
    <submittedName>
        <fullName evidence="1">Uncharacterized protein</fullName>
    </submittedName>
</protein>
<dbReference type="KEGG" id="lnu:N7U66_18100"/>
<dbReference type="EMBL" id="CP113088">
    <property type="protein sequence ID" value="WAC01777.1"/>
    <property type="molecule type" value="Genomic_DNA"/>
</dbReference>